<dbReference type="InterPro" id="IPR051589">
    <property type="entry name" value="Sialate-O-sulfotransferase"/>
</dbReference>
<reference evidence="2" key="3">
    <citation type="submission" date="2025-08" db="UniProtKB">
        <authorList>
            <consortium name="Ensembl"/>
        </authorList>
    </citation>
    <scope>IDENTIFICATION</scope>
</reference>
<dbReference type="InterPro" id="IPR027417">
    <property type="entry name" value="P-loop_NTPase"/>
</dbReference>
<dbReference type="AlphaFoldDB" id="H2XV12"/>
<protein>
    <recommendedName>
        <fullName evidence="4">Sulfotransferase</fullName>
    </recommendedName>
</protein>
<dbReference type="Ensembl" id="ENSCINT00000032565.1">
    <property type="protein sequence ID" value="ENSCINP00000033496.1"/>
    <property type="gene ID" value="ENSCING00000023375.1"/>
</dbReference>
<dbReference type="PANTHER" id="PTHR45964">
    <property type="entry name" value="WSCD FAMILY MEMBER CG9164"/>
    <property type="match status" value="1"/>
</dbReference>
<dbReference type="STRING" id="7719.ENSCINP00000033496"/>
<evidence type="ECO:0000313" key="2">
    <source>
        <dbReference type="Ensembl" id="ENSCINP00000033496.1"/>
    </source>
</evidence>
<sequence>MYHLRGNCQASSDIGRLLSENFIGCFWAFVFSRNSIAETQALTTDNLSLHDCFASCFRNRTALVVYNGNKCNCVHASETLLEKRWRINIDDCNALQEEHLLIWRTGLEDPICEKKRFLPPHRDLVALVSFPGSGNTWLRHLLEQATGIYTGSVYTDKDMYNKGFLGEMEDGKSGRTLLVKDHIYTDKRISLFDYSSIILLVRNPFKALVAEFNRRKSQNHVGFAKPEDFRSP</sequence>
<dbReference type="GeneTree" id="ENSGT00940000158096"/>
<evidence type="ECO:0008006" key="4">
    <source>
        <dbReference type="Google" id="ProtNLM"/>
    </source>
</evidence>
<dbReference type="Proteomes" id="UP000008144">
    <property type="component" value="Chromosome 5"/>
</dbReference>
<reference evidence="3" key="1">
    <citation type="journal article" date="2002" name="Science">
        <title>The draft genome of Ciona intestinalis: insights into chordate and vertebrate origins.</title>
        <authorList>
            <person name="Dehal P."/>
            <person name="Satou Y."/>
            <person name="Campbell R.K."/>
            <person name="Chapman J."/>
            <person name="Degnan B."/>
            <person name="De Tomaso A."/>
            <person name="Davidson B."/>
            <person name="Di Gregorio A."/>
            <person name="Gelpke M."/>
            <person name="Goodstein D.M."/>
            <person name="Harafuji N."/>
            <person name="Hastings K.E."/>
            <person name="Ho I."/>
            <person name="Hotta K."/>
            <person name="Huang W."/>
            <person name="Kawashima T."/>
            <person name="Lemaire P."/>
            <person name="Martinez D."/>
            <person name="Meinertzhagen I.A."/>
            <person name="Necula S."/>
            <person name="Nonaka M."/>
            <person name="Putnam N."/>
            <person name="Rash S."/>
            <person name="Saiga H."/>
            <person name="Satake M."/>
            <person name="Terry A."/>
            <person name="Yamada L."/>
            <person name="Wang H.G."/>
            <person name="Awazu S."/>
            <person name="Azumi K."/>
            <person name="Boore J."/>
            <person name="Branno M."/>
            <person name="Chin-Bow S."/>
            <person name="DeSantis R."/>
            <person name="Doyle S."/>
            <person name="Francino P."/>
            <person name="Keys D.N."/>
            <person name="Haga S."/>
            <person name="Hayashi H."/>
            <person name="Hino K."/>
            <person name="Imai K.S."/>
            <person name="Inaba K."/>
            <person name="Kano S."/>
            <person name="Kobayashi K."/>
            <person name="Kobayashi M."/>
            <person name="Lee B.I."/>
            <person name="Makabe K.W."/>
            <person name="Manohar C."/>
            <person name="Matassi G."/>
            <person name="Medina M."/>
            <person name="Mochizuki Y."/>
            <person name="Mount S."/>
            <person name="Morishita T."/>
            <person name="Miura S."/>
            <person name="Nakayama A."/>
            <person name="Nishizaka S."/>
            <person name="Nomoto H."/>
            <person name="Ohta F."/>
            <person name="Oishi K."/>
            <person name="Rigoutsos I."/>
            <person name="Sano M."/>
            <person name="Sasaki A."/>
            <person name="Sasakura Y."/>
            <person name="Shoguchi E."/>
            <person name="Shin-i T."/>
            <person name="Spagnuolo A."/>
            <person name="Stainier D."/>
            <person name="Suzuki M.M."/>
            <person name="Tassy O."/>
            <person name="Takatori N."/>
            <person name="Tokuoka M."/>
            <person name="Yagi K."/>
            <person name="Yoshizaki F."/>
            <person name="Wada S."/>
            <person name="Zhang C."/>
            <person name="Hyatt P.D."/>
            <person name="Larimer F."/>
            <person name="Detter C."/>
            <person name="Doggett N."/>
            <person name="Glavina T."/>
            <person name="Hawkins T."/>
            <person name="Richardson P."/>
            <person name="Lucas S."/>
            <person name="Kohara Y."/>
            <person name="Levine M."/>
            <person name="Satoh N."/>
            <person name="Rokhsar D.S."/>
        </authorList>
    </citation>
    <scope>NUCLEOTIDE SEQUENCE [LARGE SCALE GENOMIC DNA]</scope>
</reference>
<accession>H2XV12</accession>
<name>H2XV12_CIOIN</name>
<evidence type="ECO:0000313" key="3">
    <source>
        <dbReference type="Proteomes" id="UP000008144"/>
    </source>
</evidence>
<dbReference type="EMBL" id="EAAA01002234">
    <property type="status" value="NOT_ANNOTATED_CDS"/>
    <property type="molecule type" value="Genomic_DNA"/>
</dbReference>
<dbReference type="InParanoid" id="H2XV12"/>
<dbReference type="Gene3D" id="3.40.50.300">
    <property type="entry name" value="P-loop containing nucleotide triphosphate hydrolases"/>
    <property type="match status" value="1"/>
</dbReference>
<reference evidence="2" key="4">
    <citation type="submission" date="2025-09" db="UniProtKB">
        <authorList>
            <consortium name="Ensembl"/>
        </authorList>
    </citation>
    <scope>IDENTIFICATION</scope>
</reference>
<dbReference type="SUPFAM" id="SSF52540">
    <property type="entry name" value="P-loop containing nucleoside triphosphate hydrolases"/>
    <property type="match status" value="1"/>
</dbReference>
<proteinExistence type="inferred from homology"/>
<dbReference type="HOGENOM" id="CLU_1197190_0_0_1"/>
<dbReference type="PANTHER" id="PTHR45964:SF9">
    <property type="entry name" value="SULFOTRANSFERASE"/>
    <property type="match status" value="1"/>
</dbReference>
<reference evidence="2" key="2">
    <citation type="journal article" date="2008" name="Genome Biol.">
        <title>Improved genome assembly and evidence-based global gene model set for the chordate Ciona intestinalis: new insight into intron and operon populations.</title>
        <authorList>
            <person name="Satou Y."/>
            <person name="Mineta K."/>
            <person name="Ogasawara M."/>
            <person name="Sasakura Y."/>
            <person name="Shoguchi E."/>
            <person name="Ueno K."/>
            <person name="Yamada L."/>
            <person name="Matsumoto J."/>
            <person name="Wasserscheid J."/>
            <person name="Dewar K."/>
            <person name="Wiley G.B."/>
            <person name="Macmil S.L."/>
            <person name="Roe B.A."/>
            <person name="Zeller R.W."/>
            <person name="Hastings K.E."/>
            <person name="Lemaire P."/>
            <person name="Lindquist E."/>
            <person name="Endo T."/>
            <person name="Hotta K."/>
            <person name="Inaba K."/>
        </authorList>
    </citation>
    <scope>NUCLEOTIDE SEQUENCE [LARGE SCALE GENOMIC DNA]</scope>
    <source>
        <strain evidence="2">wild type</strain>
    </source>
</reference>
<keyword evidence="3" id="KW-1185">Reference proteome</keyword>
<comment type="similarity">
    <text evidence="1">Belongs to the WSCD family.</text>
</comment>
<organism evidence="2 3">
    <name type="scientific">Ciona intestinalis</name>
    <name type="common">Transparent sea squirt</name>
    <name type="synonym">Ascidia intestinalis</name>
    <dbReference type="NCBI Taxonomy" id="7719"/>
    <lineage>
        <taxon>Eukaryota</taxon>
        <taxon>Metazoa</taxon>
        <taxon>Chordata</taxon>
        <taxon>Tunicata</taxon>
        <taxon>Ascidiacea</taxon>
        <taxon>Phlebobranchia</taxon>
        <taxon>Cionidae</taxon>
        <taxon>Ciona</taxon>
    </lineage>
</organism>
<evidence type="ECO:0000256" key="1">
    <source>
        <dbReference type="ARBA" id="ARBA00010236"/>
    </source>
</evidence>